<proteinExistence type="predicted"/>
<protein>
    <submittedName>
        <fullName evidence="1">Uncharacterized protein</fullName>
    </submittedName>
</protein>
<gene>
    <name evidence="1" type="ORF">CEXT_49161</name>
</gene>
<dbReference type="EMBL" id="BPLR01018370">
    <property type="protein sequence ID" value="GIY99021.1"/>
    <property type="molecule type" value="Genomic_DNA"/>
</dbReference>
<reference evidence="1 2" key="1">
    <citation type="submission" date="2021-06" db="EMBL/GenBank/DDBJ databases">
        <title>Caerostris extrusa draft genome.</title>
        <authorList>
            <person name="Kono N."/>
            <person name="Arakawa K."/>
        </authorList>
    </citation>
    <scope>NUCLEOTIDE SEQUENCE [LARGE SCALE GENOMIC DNA]</scope>
</reference>
<sequence length="142" mass="15057">MNTSERITPRFQPKCTAKHLCAGPGYLGPNIIARKPNVADALIATSSRVRLAEATGVALLLGVVREAVVTIIYAGKAASYEPLFIPQCYGLLGHWAAHGVAVNAGSVPEVLGFCINVKFIIYMDDVTEPVTGGGDSVSWPFK</sequence>
<organism evidence="1 2">
    <name type="scientific">Caerostris extrusa</name>
    <name type="common">Bark spider</name>
    <name type="synonym">Caerostris bankana</name>
    <dbReference type="NCBI Taxonomy" id="172846"/>
    <lineage>
        <taxon>Eukaryota</taxon>
        <taxon>Metazoa</taxon>
        <taxon>Ecdysozoa</taxon>
        <taxon>Arthropoda</taxon>
        <taxon>Chelicerata</taxon>
        <taxon>Arachnida</taxon>
        <taxon>Araneae</taxon>
        <taxon>Araneomorphae</taxon>
        <taxon>Entelegynae</taxon>
        <taxon>Araneoidea</taxon>
        <taxon>Araneidae</taxon>
        <taxon>Caerostris</taxon>
    </lineage>
</organism>
<evidence type="ECO:0000313" key="1">
    <source>
        <dbReference type="EMBL" id="GIY99021.1"/>
    </source>
</evidence>
<comment type="caution">
    <text evidence="1">The sequence shown here is derived from an EMBL/GenBank/DDBJ whole genome shotgun (WGS) entry which is preliminary data.</text>
</comment>
<keyword evidence="2" id="KW-1185">Reference proteome</keyword>
<evidence type="ECO:0000313" key="2">
    <source>
        <dbReference type="Proteomes" id="UP001054945"/>
    </source>
</evidence>
<name>A0AAV4XV38_CAEEX</name>
<dbReference type="Proteomes" id="UP001054945">
    <property type="component" value="Unassembled WGS sequence"/>
</dbReference>
<dbReference type="AlphaFoldDB" id="A0AAV4XV38"/>
<accession>A0AAV4XV38</accession>